<protein>
    <submittedName>
        <fullName evidence="3">Acyl-CoA desaturase</fullName>
    </submittedName>
</protein>
<feature type="transmembrane region" description="Helical" evidence="1">
    <location>
        <begin position="228"/>
        <end position="250"/>
    </location>
</feature>
<keyword evidence="1" id="KW-1133">Transmembrane helix</keyword>
<dbReference type="InterPro" id="IPR012171">
    <property type="entry name" value="Fatty_acid_desaturase"/>
</dbReference>
<evidence type="ECO:0000259" key="2">
    <source>
        <dbReference type="Pfam" id="PF00487"/>
    </source>
</evidence>
<evidence type="ECO:0000313" key="4">
    <source>
        <dbReference type="Proteomes" id="UP000677244"/>
    </source>
</evidence>
<dbReference type="PANTHER" id="PTHR19353:SF19">
    <property type="entry name" value="DELTA(5) FATTY ACID DESATURASE C-RELATED"/>
    <property type="match status" value="1"/>
</dbReference>
<evidence type="ECO:0000256" key="1">
    <source>
        <dbReference type="SAM" id="Phobius"/>
    </source>
</evidence>
<feature type="transmembrane region" description="Helical" evidence="1">
    <location>
        <begin position="202"/>
        <end position="222"/>
    </location>
</feature>
<dbReference type="CDD" id="cd03506">
    <property type="entry name" value="Delta6-FADS-like"/>
    <property type="match status" value="1"/>
</dbReference>
<feature type="transmembrane region" description="Helical" evidence="1">
    <location>
        <begin position="161"/>
        <end position="177"/>
    </location>
</feature>
<feature type="domain" description="Fatty acid desaturase" evidence="2">
    <location>
        <begin position="65"/>
        <end position="335"/>
    </location>
</feature>
<dbReference type="PANTHER" id="PTHR19353">
    <property type="entry name" value="FATTY ACID DESATURASE 2"/>
    <property type="match status" value="1"/>
</dbReference>
<dbReference type="EMBL" id="JAGHKO010000001">
    <property type="protein sequence ID" value="MBO9199065.1"/>
    <property type="molecule type" value="Genomic_DNA"/>
</dbReference>
<gene>
    <name evidence="3" type="ORF">J7I42_02240</name>
</gene>
<feature type="transmembrane region" description="Helical" evidence="1">
    <location>
        <begin position="36"/>
        <end position="56"/>
    </location>
</feature>
<organism evidence="3 4">
    <name type="scientific">Niastella soli</name>
    <dbReference type="NCBI Taxonomy" id="2821487"/>
    <lineage>
        <taxon>Bacteria</taxon>
        <taxon>Pseudomonadati</taxon>
        <taxon>Bacteroidota</taxon>
        <taxon>Chitinophagia</taxon>
        <taxon>Chitinophagales</taxon>
        <taxon>Chitinophagaceae</taxon>
        <taxon>Niastella</taxon>
    </lineage>
</organism>
<keyword evidence="1" id="KW-0472">Membrane</keyword>
<sequence length="363" mass="41709">MSKVIFNNKNAVFFQSLKMATDKYFNEKNLKKTGTWGLYSKTIILIVAAVILYVPLSSFSLPVAAIVLMAGVLGFLSACIGFNVMHDANHGSYSSKNWVNNTLGLTLNALGGNSFIWRHKHNIIHHTYPNVDGIDDDIAKSPFIRMCSSQQWVPMHRIQHLYTPLLYAISSMIWILFQDFEKYFRQKVHNTDLQKMKTSDHVVFWISKLLYLFFYIALPIYLTGWQQWLVFFISLHVGLGFTLAIVFQLAHVVEETEFTFAPLDEITQIENEWAIHQLKTTSNFSPNSKLVSWFAGGLNYQIEHHLFPRISHIHYPALSKIVKGKCEEFNVPYNCIPTLNLAIQSHFRFIKSLGRKPVMNAAI</sequence>
<feature type="transmembrane region" description="Helical" evidence="1">
    <location>
        <begin position="63"/>
        <end position="85"/>
    </location>
</feature>
<proteinExistence type="predicted"/>
<evidence type="ECO:0000313" key="3">
    <source>
        <dbReference type="EMBL" id="MBO9199065.1"/>
    </source>
</evidence>
<dbReference type="Proteomes" id="UP000677244">
    <property type="component" value="Unassembled WGS sequence"/>
</dbReference>
<dbReference type="PIRSF" id="PIRSF015921">
    <property type="entry name" value="FA_sphinglp_des"/>
    <property type="match status" value="1"/>
</dbReference>
<dbReference type="Pfam" id="PF00487">
    <property type="entry name" value="FA_desaturase"/>
    <property type="match status" value="1"/>
</dbReference>
<comment type="caution">
    <text evidence="3">The sequence shown here is derived from an EMBL/GenBank/DDBJ whole genome shotgun (WGS) entry which is preliminary data.</text>
</comment>
<accession>A0ABS3YMF4</accession>
<dbReference type="RefSeq" id="WP_209137143.1">
    <property type="nucleotide sequence ID" value="NZ_JAGHKO010000001.1"/>
</dbReference>
<keyword evidence="4" id="KW-1185">Reference proteome</keyword>
<reference evidence="3 4" key="1">
    <citation type="submission" date="2021-03" db="EMBL/GenBank/DDBJ databases">
        <title>Assistant Professor.</title>
        <authorList>
            <person name="Huq M.A."/>
        </authorList>
    </citation>
    <scope>NUCLEOTIDE SEQUENCE [LARGE SCALE GENOMIC DNA]</scope>
    <source>
        <strain evidence="3 4">MAH-29</strain>
    </source>
</reference>
<name>A0ABS3YMF4_9BACT</name>
<keyword evidence="1" id="KW-0812">Transmembrane</keyword>
<dbReference type="InterPro" id="IPR005804">
    <property type="entry name" value="FA_desaturase_dom"/>
</dbReference>